<gene>
    <name evidence="5" type="ORF">F8M49_28770</name>
</gene>
<dbReference type="InterPro" id="IPR028978">
    <property type="entry name" value="Chorismate_lyase_/UTRA_dom_sf"/>
</dbReference>
<dbReference type="SMART" id="SM00866">
    <property type="entry name" value="UTRA"/>
    <property type="match status" value="1"/>
</dbReference>
<reference evidence="5 6" key="1">
    <citation type="submission" date="2019-10" db="EMBL/GenBank/DDBJ databases">
        <title>Draft Genome Assembly of Rhodococcus zopfii DSM44189.</title>
        <authorList>
            <person name="Sutton J.M."/>
            <person name="Akob D.M."/>
            <person name="Bushman T.J."/>
        </authorList>
    </citation>
    <scope>NUCLEOTIDE SEQUENCE [LARGE SCALE GENOMIC DNA]</scope>
    <source>
        <strain evidence="5 6">DSM 44189</strain>
    </source>
</reference>
<protein>
    <submittedName>
        <fullName evidence="5">GntR family transcriptional regulator</fullName>
    </submittedName>
</protein>
<dbReference type="PROSITE" id="PS50949">
    <property type="entry name" value="HTH_GNTR"/>
    <property type="match status" value="1"/>
</dbReference>
<keyword evidence="2" id="KW-0238">DNA-binding</keyword>
<keyword evidence="1" id="KW-0805">Transcription regulation</keyword>
<dbReference type="EMBL" id="WBMO01000005">
    <property type="protein sequence ID" value="MDV2478410.1"/>
    <property type="molecule type" value="Genomic_DNA"/>
</dbReference>
<dbReference type="InterPro" id="IPR000524">
    <property type="entry name" value="Tscrpt_reg_HTH_GntR"/>
</dbReference>
<evidence type="ECO:0000256" key="1">
    <source>
        <dbReference type="ARBA" id="ARBA00023015"/>
    </source>
</evidence>
<dbReference type="Pfam" id="PF00392">
    <property type="entry name" value="GntR"/>
    <property type="match status" value="1"/>
</dbReference>
<dbReference type="InterPro" id="IPR050679">
    <property type="entry name" value="Bact_HTH_transcr_reg"/>
</dbReference>
<evidence type="ECO:0000259" key="4">
    <source>
        <dbReference type="PROSITE" id="PS50949"/>
    </source>
</evidence>
<accession>A0ABU3WWM5</accession>
<keyword evidence="3" id="KW-0804">Transcription</keyword>
<dbReference type="Proteomes" id="UP001275440">
    <property type="component" value="Unassembled WGS sequence"/>
</dbReference>
<dbReference type="Pfam" id="PF07702">
    <property type="entry name" value="UTRA"/>
    <property type="match status" value="1"/>
</dbReference>
<dbReference type="InterPro" id="IPR036390">
    <property type="entry name" value="WH_DNA-bd_sf"/>
</dbReference>
<dbReference type="InterPro" id="IPR011663">
    <property type="entry name" value="UTRA"/>
</dbReference>
<evidence type="ECO:0000313" key="6">
    <source>
        <dbReference type="Proteomes" id="UP001275440"/>
    </source>
</evidence>
<dbReference type="Gene3D" id="1.10.10.10">
    <property type="entry name" value="Winged helix-like DNA-binding domain superfamily/Winged helix DNA-binding domain"/>
    <property type="match status" value="1"/>
</dbReference>
<dbReference type="SMART" id="SM00345">
    <property type="entry name" value="HTH_GNTR"/>
    <property type="match status" value="1"/>
</dbReference>
<organism evidence="5 6">
    <name type="scientific">Rhodococcus zopfii</name>
    <dbReference type="NCBI Taxonomy" id="43772"/>
    <lineage>
        <taxon>Bacteria</taxon>
        <taxon>Bacillati</taxon>
        <taxon>Actinomycetota</taxon>
        <taxon>Actinomycetes</taxon>
        <taxon>Mycobacteriales</taxon>
        <taxon>Nocardiaceae</taxon>
        <taxon>Rhodococcus</taxon>
    </lineage>
</organism>
<name>A0ABU3WWM5_9NOCA</name>
<dbReference type="SUPFAM" id="SSF46785">
    <property type="entry name" value="Winged helix' DNA-binding domain"/>
    <property type="match status" value="1"/>
</dbReference>
<dbReference type="PANTHER" id="PTHR44846">
    <property type="entry name" value="MANNOSYL-D-GLYCERATE TRANSPORT/METABOLISM SYSTEM REPRESSOR MNGR-RELATED"/>
    <property type="match status" value="1"/>
</dbReference>
<comment type="caution">
    <text evidence="5">The sequence shown here is derived from an EMBL/GenBank/DDBJ whole genome shotgun (WGS) entry which is preliminary data.</text>
</comment>
<evidence type="ECO:0000256" key="3">
    <source>
        <dbReference type="ARBA" id="ARBA00023163"/>
    </source>
</evidence>
<dbReference type="Gene3D" id="3.40.1410.10">
    <property type="entry name" value="Chorismate lyase-like"/>
    <property type="match status" value="1"/>
</dbReference>
<dbReference type="PANTHER" id="PTHR44846:SF1">
    <property type="entry name" value="MANNOSYL-D-GLYCERATE TRANSPORT_METABOLISM SYSTEM REPRESSOR MNGR-RELATED"/>
    <property type="match status" value="1"/>
</dbReference>
<dbReference type="CDD" id="cd07377">
    <property type="entry name" value="WHTH_GntR"/>
    <property type="match status" value="1"/>
</dbReference>
<dbReference type="SUPFAM" id="SSF64288">
    <property type="entry name" value="Chorismate lyase-like"/>
    <property type="match status" value="1"/>
</dbReference>
<evidence type="ECO:0000313" key="5">
    <source>
        <dbReference type="EMBL" id="MDV2478410.1"/>
    </source>
</evidence>
<dbReference type="InterPro" id="IPR036388">
    <property type="entry name" value="WH-like_DNA-bd_sf"/>
</dbReference>
<feature type="domain" description="HTH gntR-type" evidence="4">
    <location>
        <begin position="9"/>
        <end position="77"/>
    </location>
</feature>
<sequence>MSGKERESEPAYAQLSRQLREAVESGAYRDGARLPTEAELAQQHGVSRQTVRRAFQDLVADGVVYRVPGRGTFANEPGRYRRPHGSIEDLLALSADTTMEIVSPLRRGVDIEAASRLRLDTDLLHSVVLRRLHDGVPFVHTTIWLPDPIAAHVQDAPELAARASSKATLIGLLEPHLPHPIVQAAQSITVAPATAEVAAELGCEVGHPMLRVDRLYSDSEGALTELSVSYFLPEHYTYRVTLRRAGH</sequence>
<keyword evidence="6" id="KW-1185">Reference proteome</keyword>
<evidence type="ECO:0000256" key="2">
    <source>
        <dbReference type="ARBA" id="ARBA00023125"/>
    </source>
</evidence>
<proteinExistence type="predicted"/>
<dbReference type="PRINTS" id="PR00035">
    <property type="entry name" value="HTHGNTR"/>
</dbReference>